<reference evidence="1 2" key="1">
    <citation type="submission" date="2022-06" db="EMBL/GenBank/DDBJ databases">
        <title>Leptospira isolates from biofilms formed at urban environments.</title>
        <authorList>
            <person name="Ribeiro P.S."/>
            <person name="Sousa T."/>
            <person name="Carvalho N."/>
            <person name="Aburjaile F."/>
            <person name="Neves F."/>
            <person name="Oliveira D."/>
            <person name="Blanco L."/>
            <person name="Lima J."/>
            <person name="Costa F."/>
            <person name="Brenig B."/>
            <person name="Soares S."/>
            <person name="Ramos R."/>
            <person name="Goes-Neto A."/>
            <person name="Matiuzzi M."/>
            <person name="Azevedo V."/>
            <person name="Ristow P."/>
        </authorList>
    </citation>
    <scope>NUCLEOTIDE SEQUENCE [LARGE SCALE GENOMIC DNA]</scope>
    <source>
        <strain evidence="1 2">VSF14</strain>
    </source>
</reference>
<keyword evidence="2" id="KW-1185">Reference proteome</keyword>
<evidence type="ECO:0000313" key="2">
    <source>
        <dbReference type="Proteomes" id="UP001208794"/>
    </source>
</evidence>
<dbReference type="EMBL" id="JAMQPR010000001">
    <property type="protein sequence ID" value="MCW7502886.1"/>
    <property type="molecule type" value="Genomic_DNA"/>
</dbReference>
<dbReference type="RefSeq" id="WP_265356960.1">
    <property type="nucleotide sequence ID" value="NZ_JAMQPR010000001.1"/>
</dbReference>
<dbReference type="Proteomes" id="UP001208794">
    <property type="component" value="Unassembled WGS sequence"/>
</dbReference>
<sequence>MELYHQAASLWATCRKEFGSAVPDNFVDFVKNHKNSIEIKPGSVMYVTGNDTIMNAYAKANGKEWYRDTFEDTNPNITRDQAYVKIADAMKTTTSNSVMIRITSGHTISIHRDGPGSDWIVKDTGHSNINGSIVDPNDIKNSILYTKETYRLKTPESIAFPVYSKK</sequence>
<organism evidence="1 2">
    <name type="scientific">Leptospira paudalimensis</name>
    <dbReference type="NCBI Taxonomy" id="2950024"/>
    <lineage>
        <taxon>Bacteria</taxon>
        <taxon>Pseudomonadati</taxon>
        <taxon>Spirochaetota</taxon>
        <taxon>Spirochaetia</taxon>
        <taxon>Leptospirales</taxon>
        <taxon>Leptospiraceae</taxon>
        <taxon>Leptospira</taxon>
    </lineage>
</organism>
<protein>
    <submittedName>
        <fullName evidence="1">Uncharacterized protein</fullName>
    </submittedName>
</protein>
<evidence type="ECO:0000313" key="1">
    <source>
        <dbReference type="EMBL" id="MCW7502886.1"/>
    </source>
</evidence>
<gene>
    <name evidence="1" type="ORF">ND855_02025</name>
</gene>
<accession>A0ABT3M3B4</accession>
<comment type="caution">
    <text evidence="1">The sequence shown here is derived from an EMBL/GenBank/DDBJ whole genome shotgun (WGS) entry which is preliminary data.</text>
</comment>
<name>A0ABT3M3B4_9LEPT</name>
<proteinExistence type="predicted"/>